<gene>
    <name evidence="2" type="ORF">E1B25_17970</name>
</gene>
<dbReference type="GO" id="GO:0003676">
    <property type="term" value="F:nucleic acid binding"/>
    <property type="evidence" value="ECO:0007669"/>
    <property type="project" value="InterPro"/>
</dbReference>
<dbReference type="OrthoDB" id="7722761at2"/>
<dbReference type="Pfam" id="PF01939">
    <property type="entry name" value="NucS_C"/>
    <property type="match status" value="1"/>
</dbReference>
<dbReference type="InterPro" id="IPR011856">
    <property type="entry name" value="tRNA_endonuc-like_dom_sf"/>
</dbReference>
<organism evidence="2 3">
    <name type="scientific">Antarcticimicrobium sediminis</name>
    <dbReference type="NCBI Taxonomy" id="2546227"/>
    <lineage>
        <taxon>Bacteria</taxon>
        <taxon>Pseudomonadati</taxon>
        <taxon>Pseudomonadota</taxon>
        <taxon>Alphaproteobacteria</taxon>
        <taxon>Rhodobacterales</taxon>
        <taxon>Paracoccaceae</taxon>
        <taxon>Antarcticimicrobium</taxon>
    </lineage>
</organism>
<dbReference type="EMBL" id="SMFP01000015">
    <property type="protein sequence ID" value="TDE35049.1"/>
    <property type="molecule type" value="Genomic_DNA"/>
</dbReference>
<dbReference type="Gene3D" id="3.40.1350.10">
    <property type="match status" value="1"/>
</dbReference>
<dbReference type="Proteomes" id="UP000294662">
    <property type="component" value="Unassembled WGS sequence"/>
</dbReference>
<keyword evidence="3" id="KW-1185">Reference proteome</keyword>
<comment type="caution">
    <text evidence="2">The sequence shown here is derived from an EMBL/GenBank/DDBJ whole genome shotgun (WGS) entry which is preliminary data.</text>
</comment>
<dbReference type="AlphaFoldDB" id="A0A4R5EKB6"/>
<accession>A0A4R5EKB6</accession>
<name>A0A4R5EKB6_9RHOB</name>
<protein>
    <submittedName>
        <fullName evidence="2">DUF91 domain-containing protein</fullName>
    </submittedName>
</protein>
<evidence type="ECO:0000313" key="2">
    <source>
        <dbReference type="EMBL" id="TDE35049.1"/>
    </source>
</evidence>
<proteinExistence type="predicted"/>
<dbReference type="GO" id="GO:0004519">
    <property type="term" value="F:endonuclease activity"/>
    <property type="evidence" value="ECO:0007669"/>
    <property type="project" value="InterPro"/>
</dbReference>
<evidence type="ECO:0000313" key="3">
    <source>
        <dbReference type="Proteomes" id="UP000294662"/>
    </source>
</evidence>
<dbReference type="RefSeq" id="WP_132830981.1">
    <property type="nucleotide sequence ID" value="NZ_SMFP01000015.1"/>
</dbReference>
<reference evidence="2 3" key="1">
    <citation type="submission" date="2019-03" db="EMBL/GenBank/DDBJ databases">
        <authorList>
            <person name="Zhang S."/>
        </authorList>
    </citation>
    <scope>NUCLEOTIDE SEQUENCE [LARGE SCALE GENOMIC DNA]</scope>
    <source>
        <strain evidence="2 3">S4J41</strain>
    </source>
</reference>
<feature type="domain" description="Endonuclease NucS C-terminal" evidence="1">
    <location>
        <begin position="188"/>
        <end position="284"/>
    </location>
</feature>
<dbReference type="InterPro" id="IPR048301">
    <property type="entry name" value="NucS_C"/>
</dbReference>
<sequence length="291" mass="32670">MAHRNFENSIIIEDVEGGLLVRQEDEAYIARNWRLTQPVENLIEAALASGLGCMIRDDHPRRNSRWPNTRGVVYLAFSPTSGGQWSMAIDSFRAKSGEFGPAVFNGKYHEQFVAADIPFTFEGRNKTAGHLVVARDNVIPTLEALSGFDHSVLTLNRKAHEGEGFTTEYVIQRQILTNWDQTPWSARYDVVQDEYPVDGGLTSRRIDILARDRLNGDWLIIELKRAEANAAAVHQVVDYLLALGRQDKFAHGQLYGVLVAERIPPIVRTLAKDEAIATYEVSWPLNVVLAD</sequence>
<evidence type="ECO:0000259" key="1">
    <source>
        <dbReference type="Pfam" id="PF01939"/>
    </source>
</evidence>